<dbReference type="Pfam" id="PF01965">
    <property type="entry name" value="DJ-1_PfpI"/>
    <property type="match status" value="1"/>
</dbReference>
<dbReference type="OrthoDB" id="543156at2759"/>
<dbReference type="PANTHER" id="PTHR48094:SF11">
    <property type="entry name" value="GLUTATHIONE-INDEPENDENT GLYOXALASE HSP31-RELATED"/>
    <property type="match status" value="1"/>
</dbReference>
<comment type="catalytic activity">
    <reaction evidence="5">
        <text>methylglyoxal + H2O = (R)-lactate + H(+)</text>
        <dbReference type="Rhea" id="RHEA:27754"/>
        <dbReference type="ChEBI" id="CHEBI:15377"/>
        <dbReference type="ChEBI" id="CHEBI:15378"/>
        <dbReference type="ChEBI" id="CHEBI:16004"/>
        <dbReference type="ChEBI" id="CHEBI:17158"/>
        <dbReference type="EC" id="4.2.1.130"/>
    </reaction>
</comment>
<dbReference type="Gene3D" id="3.40.50.880">
    <property type="match status" value="1"/>
</dbReference>
<accession>A0A8H7Y1K6</accession>
<protein>
    <recommendedName>
        <fullName evidence="1">D-lactate dehydratase</fullName>
        <ecNumber evidence="1">4.2.1.130</ecNumber>
    </recommendedName>
</protein>
<dbReference type="GO" id="GO:0019172">
    <property type="term" value="F:glyoxalase III activity"/>
    <property type="evidence" value="ECO:0007669"/>
    <property type="project" value="UniProtKB-EC"/>
</dbReference>
<name>A0A8H7Y1K6_PSICU</name>
<keyword evidence="3" id="KW-0456">Lyase</keyword>
<proteinExistence type="inferred from homology"/>
<dbReference type="InterPro" id="IPR002818">
    <property type="entry name" value="DJ-1/PfpI"/>
</dbReference>
<evidence type="ECO:0000259" key="6">
    <source>
        <dbReference type="Pfam" id="PF01965"/>
    </source>
</evidence>
<gene>
    <name evidence="7" type="ORF">JR316_006125</name>
</gene>
<dbReference type="PANTHER" id="PTHR48094">
    <property type="entry name" value="PROTEIN/NUCLEIC ACID DEGLYCASE DJ-1-RELATED"/>
    <property type="match status" value="1"/>
</dbReference>
<sequence>MPAVLFILSSADKSLAGKQTGWYLPELAHPYYVLTANGIDIDFAAPKGPNPVPDEGSIRDFKDEDSVKFLNDPVVKNKLATAKKLADVSAKDYDGLYIGGGHAPVMDLPNDPENNRLIGEFWTTGKPVAAVCHGPAALVNWRSEDGKSLFSGKTVTGLSNTEEAMIDGTGDVPFSLEDKLTELAKSYVKADKPFGEKVVVDGQLITGQNPASSVSIGKALLKAL</sequence>
<reference evidence="7" key="1">
    <citation type="submission" date="2021-02" db="EMBL/GenBank/DDBJ databases">
        <title>Psilocybe cubensis genome.</title>
        <authorList>
            <person name="Mckernan K.J."/>
            <person name="Crawford S."/>
            <person name="Trippe A."/>
            <person name="Kane L.T."/>
            <person name="Mclaughlin S."/>
        </authorList>
    </citation>
    <scope>NUCLEOTIDE SEQUENCE [LARGE SCALE GENOMIC DNA]</scope>
    <source>
        <strain evidence="7">MGC-MH-2018</strain>
    </source>
</reference>
<keyword evidence="2" id="KW-0346">Stress response</keyword>
<dbReference type="AlphaFoldDB" id="A0A8H7Y1K6"/>
<dbReference type="GO" id="GO:0005737">
    <property type="term" value="C:cytoplasm"/>
    <property type="evidence" value="ECO:0007669"/>
    <property type="project" value="TreeGrafter"/>
</dbReference>
<evidence type="ECO:0000256" key="4">
    <source>
        <dbReference type="ARBA" id="ARBA00038493"/>
    </source>
</evidence>
<dbReference type="CDD" id="cd03141">
    <property type="entry name" value="GATase1_Hsp31_like"/>
    <property type="match status" value="1"/>
</dbReference>
<evidence type="ECO:0000256" key="1">
    <source>
        <dbReference type="ARBA" id="ARBA00013134"/>
    </source>
</evidence>
<evidence type="ECO:0000313" key="7">
    <source>
        <dbReference type="EMBL" id="KAG5169569.1"/>
    </source>
</evidence>
<evidence type="ECO:0000256" key="2">
    <source>
        <dbReference type="ARBA" id="ARBA00023016"/>
    </source>
</evidence>
<dbReference type="SUPFAM" id="SSF52317">
    <property type="entry name" value="Class I glutamine amidotransferase-like"/>
    <property type="match status" value="1"/>
</dbReference>
<evidence type="ECO:0000256" key="3">
    <source>
        <dbReference type="ARBA" id="ARBA00023239"/>
    </source>
</evidence>
<feature type="domain" description="DJ-1/PfpI" evidence="6">
    <location>
        <begin position="26"/>
        <end position="222"/>
    </location>
</feature>
<evidence type="ECO:0000256" key="5">
    <source>
        <dbReference type="ARBA" id="ARBA00048082"/>
    </source>
</evidence>
<dbReference type="EC" id="4.2.1.130" evidence="1"/>
<comment type="caution">
    <text evidence="7">The sequence shown here is derived from an EMBL/GenBank/DDBJ whole genome shotgun (WGS) entry which is preliminary data.</text>
</comment>
<comment type="similarity">
    <text evidence="4">Belongs to the peptidase C56 family. HSP31-like subfamily.</text>
</comment>
<organism evidence="7">
    <name type="scientific">Psilocybe cubensis</name>
    <name type="common">Psychedelic mushroom</name>
    <name type="synonym">Stropharia cubensis</name>
    <dbReference type="NCBI Taxonomy" id="181762"/>
    <lineage>
        <taxon>Eukaryota</taxon>
        <taxon>Fungi</taxon>
        <taxon>Dikarya</taxon>
        <taxon>Basidiomycota</taxon>
        <taxon>Agaricomycotina</taxon>
        <taxon>Agaricomycetes</taxon>
        <taxon>Agaricomycetidae</taxon>
        <taxon>Agaricales</taxon>
        <taxon>Agaricineae</taxon>
        <taxon>Strophariaceae</taxon>
        <taxon>Psilocybe</taxon>
    </lineage>
</organism>
<dbReference type="InterPro" id="IPR029062">
    <property type="entry name" value="Class_I_gatase-like"/>
</dbReference>
<dbReference type="GO" id="GO:0019243">
    <property type="term" value="P:methylglyoxal catabolic process to D-lactate via S-lactoyl-glutathione"/>
    <property type="evidence" value="ECO:0007669"/>
    <property type="project" value="TreeGrafter"/>
</dbReference>
<dbReference type="EMBL" id="JAFIQS010000005">
    <property type="protein sequence ID" value="KAG5169569.1"/>
    <property type="molecule type" value="Genomic_DNA"/>
</dbReference>
<dbReference type="InterPro" id="IPR050325">
    <property type="entry name" value="Prot/Nucl_acid_deglycase"/>
</dbReference>